<evidence type="ECO:0000313" key="2">
    <source>
        <dbReference type="EMBL" id="MBV7390944.1"/>
    </source>
</evidence>
<reference evidence="2 3" key="1">
    <citation type="submission" date="2021-06" db="EMBL/GenBank/DDBJ databases">
        <title>Enterococcus alishanensis sp. nov., a novel lactic acid bacterium isolated from fresh coffee beans.</title>
        <authorList>
            <person name="Chen Y.-S."/>
        </authorList>
    </citation>
    <scope>NUCLEOTIDE SEQUENCE [LARGE SCALE GENOMIC DNA]</scope>
    <source>
        <strain evidence="2 3">ALS3</strain>
    </source>
</reference>
<keyword evidence="1" id="KW-0472">Membrane</keyword>
<sequence length="111" mass="12543">MNQYLMIALIILVILVIFVLINLIFFPGMALFNRLTDKNKTNTLSNEKLILARCTQRIRPEKLGEIQVIDSGNIFPAQLYQQTESIEVGETVLIIQIVDGIASVATYQVDF</sequence>
<organism evidence="2 3">
    <name type="scientific">Enterococcus alishanensis</name>
    <dbReference type="NCBI Taxonomy" id="1303817"/>
    <lineage>
        <taxon>Bacteria</taxon>
        <taxon>Bacillati</taxon>
        <taxon>Bacillota</taxon>
        <taxon>Bacilli</taxon>
        <taxon>Lactobacillales</taxon>
        <taxon>Enterococcaceae</taxon>
        <taxon>Enterococcus</taxon>
    </lineage>
</organism>
<proteinExistence type="predicted"/>
<accession>A0ABS6TDG2</accession>
<keyword evidence="1" id="KW-0812">Transmembrane</keyword>
<protein>
    <recommendedName>
        <fullName evidence="4">NfeD-like C-terminal domain-containing protein</fullName>
    </recommendedName>
</protein>
<dbReference type="RefSeq" id="WP_218325982.1">
    <property type="nucleotide sequence ID" value="NZ_JAHUZB010000003.1"/>
</dbReference>
<dbReference type="Proteomes" id="UP000774130">
    <property type="component" value="Unassembled WGS sequence"/>
</dbReference>
<dbReference type="EMBL" id="JAHUZB010000003">
    <property type="protein sequence ID" value="MBV7390944.1"/>
    <property type="molecule type" value="Genomic_DNA"/>
</dbReference>
<name>A0ABS6TDG2_9ENTE</name>
<evidence type="ECO:0008006" key="4">
    <source>
        <dbReference type="Google" id="ProtNLM"/>
    </source>
</evidence>
<gene>
    <name evidence="2" type="ORF">KUA55_09640</name>
</gene>
<evidence type="ECO:0000256" key="1">
    <source>
        <dbReference type="SAM" id="Phobius"/>
    </source>
</evidence>
<feature type="transmembrane region" description="Helical" evidence="1">
    <location>
        <begin position="6"/>
        <end position="32"/>
    </location>
</feature>
<keyword evidence="3" id="KW-1185">Reference proteome</keyword>
<comment type="caution">
    <text evidence="2">The sequence shown here is derived from an EMBL/GenBank/DDBJ whole genome shotgun (WGS) entry which is preliminary data.</text>
</comment>
<evidence type="ECO:0000313" key="3">
    <source>
        <dbReference type="Proteomes" id="UP000774130"/>
    </source>
</evidence>
<keyword evidence="1" id="KW-1133">Transmembrane helix</keyword>